<evidence type="ECO:0000259" key="13">
    <source>
        <dbReference type="PROSITE" id="PS51846"/>
    </source>
</evidence>
<dbReference type="Gene3D" id="3.30.465.10">
    <property type="match status" value="1"/>
</dbReference>
<dbReference type="PANTHER" id="PTHR43099:SF5">
    <property type="entry name" value="HLYC_CORC FAMILY TRANSPORTER"/>
    <property type="match status" value="1"/>
</dbReference>
<accession>A0A7W8FYV7</accession>
<keyword evidence="4 10" id="KW-0812">Transmembrane</keyword>
<comment type="caution">
    <text evidence="14">The sequence shown here is derived from an EMBL/GenBank/DDBJ whole genome shotgun (WGS) entry which is preliminary data.</text>
</comment>
<dbReference type="CDD" id="cd04590">
    <property type="entry name" value="CBS_pair_CorC_HlyC_assoc"/>
    <property type="match status" value="1"/>
</dbReference>
<dbReference type="InterPro" id="IPR051676">
    <property type="entry name" value="UPF0053_domain"/>
</dbReference>
<dbReference type="InterPro" id="IPR005170">
    <property type="entry name" value="Transptr-assoc_dom"/>
</dbReference>
<evidence type="ECO:0000256" key="6">
    <source>
        <dbReference type="ARBA" id="ARBA00022989"/>
    </source>
</evidence>
<keyword evidence="8 10" id="KW-0472">Membrane</keyword>
<evidence type="ECO:0000256" key="3">
    <source>
        <dbReference type="ARBA" id="ARBA00022475"/>
    </source>
</evidence>
<feature type="domain" description="CNNM transmembrane" evidence="13">
    <location>
        <begin position="1"/>
        <end position="200"/>
    </location>
</feature>
<reference evidence="14 15" key="1">
    <citation type="submission" date="2020-08" db="EMBL/GenBank/DDBJ databases">
        <title>Genomic Encyclopedia of Type Strains, Phase IV (KMG-IV): sequencing the most valuable type-strain genomes for metagenomic binning, comparative biology and taxonomic classification.</title>
        <authorList>
            <person name="Goeker M."/>
        </authorList>
    </citation>
    <scope>NUCLEOTIDE SEQUENCE [LARGE SCALE GENOMIC DNA]</scope>
    <source>
        <strain evidence="14 15">DSM 26963</strain>
    </source>
</reference>
<dbReference type="InterPro" id="IPR044751">
    <property type="entry name" value="Ion_transp-like_CBS"/>
</dbReference>
<name>A0A7W8FYV7_9FIRM</name>
<evidence type="ECO:0000256" key="11">
    <source>
        <dbReference type="SAM" id="Phobius"/>
    </source>
</evidence>
<dbReference type="PROSITE" id="PS51846">
    <property type="entry name" value="CNNM"/>
    <property type="match status" value="1"/>
</dbReference>
<protein>
    <submittedName>
        <fullName evidence="14">Putative hemolysin</fullName>
    </submittedName>
</protein>
<keyword evidence="5" id="KW-0677">Repeat</keyword>
<dbReference type="GO" id="GO:0050660">
    <property type="term" value="F:flavin adenine dinucleotide binding"/>
    <property type="evidence" value="ECO:0007669"/>
    <property type="project" value="InterPro"/>
</dbReference>
<dbReference type="Pfam" id="PF00571">
    <property type="entry name" value="CBS"/>
    <property type="match status" value="1"/>
</dbReference>
<gene>
    <name evidence="14" type="ORF">HNQ43_001283</name>
</gene>
<proteinExistence type="inferred from homology"/>
<feature type="domain" description="CBS" evidence="12">
    <location>
        <begin position="281"/>
        <end position="339"/>
    </location>
</feature>
<keyword evidence="7 9" id="KW-0129">CBS domain</keyword>
<evidence type="ECO:0000256" key="10">
    <source>
        <dbReference type="PROSITE-ProRule" id="PRU01193"/>
    </source>
</evidence>
<evidence type="ECO:0000256" key="7">
    <source>
        <dbReference type="ARBA" id="ARBA00023122"/>
    </source>
</evidence>
<sequence length="442" mass="49600">MFFALGLQVVLICVNAIFAGAEIAVVSMNGATLQARAEEGNRRAKILMKLVENPSKFLATIQVAITLAGYLGSAYATDSFADPLVKLLNSWNIPISEATLRSFCPLVITLIMSFFSIVFGELVPKRIAMQNKEKVSYALSGTLSFISKAFAPLVWLLTNSTNLVLRLCGIDPDEEEEVTEEEIRMMVNQSLSQGQIEQDENVMIQNIFDFNDVTLEEICTHRKDVVALDVEDELSVWDEEINQTSFDCYPVYRENQDQIVGVLDAKKYLRMANRTKEEVLLNAVLKPLFVLEGMKADHLLLKMKQTKKSFAVVLDEYGGFVGVVTLRDLLVLLVEDLDEEGQSSESDGILLLEENMWRIQGDAMLEDVNKILGLQLSDEEYDTFSGYVLDALGGSLPDDNESFELDLEEMIIKAKMGTEHRIDEAVVRLKPKPQKQNEEEND</sequence>
<dbReference type="Pfam" id="PF03471">
    <property type="entry name" value="CorC_HlyC"/>
    <property type="match status" value="1"/>
</dbReference>
<dbReference type="InterPro" id="IPR000644">
    <property type="entry name" value="CBS_dom"/>
</dbReference>
<dbReference type="InterPro" id="IPR036318">
    <property type="entry name" value="FAD-bd_PCMH-like_sf"/>
</dbReference>
<dbReference type="AlphaFoldDB" id="A0A7W8FYV7"/>
<keyword evidence="3" id="KW-1003">Cell membrane</keyword>
<evidence type="ECO:0000313" key="14">
    <source>
        <dbReference type="EMBL" id="MBB5185230.1"/>
    </source>
</evidence>
<dbReference type="PANTHER" id="PTHR43099">
    <property type="entry name" value="UPF0053 PROTEIN YRKA"/>
    <property type="match status" value="1"/>
</dbReference>
<evidence type="ECO:0000259" key="12">
    <source>
        <dbReference type="PROSITE" id="PS51371"/>
    </source>
</evidence>
<feature type="transmembrane region" description="Helical" evidence="11">
    <location>
        <begin position="100"/>
        <end position="123"/>
    </location>
</feature>
<keyword evidence="6 10" id="KW-1133">Transmembrane helix</keyword>
<comment type="subcellular location">
    <subcellularLocation>
        <location evidence="1">Cell membrane</location>
        <topology evidence="1">Multi-pass membrane protein</topology>
    </subcellularLocation>
</comment>
<dbReference type="InterPro" id="IPR002550">
    <property type="entry name" value="CNNM"/>
</dbReference>
<dbReference type="SMART" id="SM01091">
    <property type="entry name" value="CorC_HlyC"/>
    <property type="match status" value="1"/>
</dbReference>
<evidence type="ECO:0000256" key="9">
    <source>
        <dbReference type="PROSITE-ProRule" id="PRU00703"/>
    </source>
</evidence>
<dbReference type="SUPFAM" id="SSF54631">
    <property type="entry name" value="CBS-domain pair"/>
    <property type="match status" value="1"/>
</dbReference>
<dbReference type="GO" id="GO:0005886">
    <property type="term" value="C:plasma membrane"/>
    <property type="evidence" value="ECO:0007669"/>
    <property type="project" value="UniProtKB-SubCell"/>
</dbReference>
<dbReference type="PROSITE" id="PS51371">
    <property type="entry name" value="CBS"/>
    <property type="match status" value="1"/>
</dbReference>
<evidence type="ECO:0000313" key="15">
    <source>
        <dbReference type="Proteomes" id="UP000521313"/>
    </source>
</evidence>
<evidence type="ECO:0000256" key="1">
    <source>
        <dbReference type="ARBA" id="ARBA00004651"/>
    </source>
</evidence>
<evidence type="ECO:0000256" key="5">
    <source>
        <dbReference type="ARBA" id="ARBA00022737"/>
    </source>
</evidence>
<dbReference type="Pfam" id="PF01595">
    <property type="entry name" value="CNNM"/>
    <property type="match status" value="1"/>
</dbReference>
<dbReference type="RefSeq" id="WP_183375944.1">
    <property type="nucleotide sequence ID" value="NZ_JACHHD010000012.1"/>
</dbReference>
<dbReference type="Gene3D" id="3.10.580.10">
    <property type="entry name" value="CBS-domain"/>
    <property type="match status" value="1"/>
</dbReference>
<feature type="transmembrane region" description="Helical" evidence="11">
    <location>
        <begin position="135"/>
        <end position="157"/>
    </location>
</feature>
<organism evidence="14 15">
    <name type="scientific">Faecalicoccus acidiformans</name>
    <dbReference type="NCBI Taxonomy" id="915173"/>
    <lineage>
        <taxon>Bacteria</taxon>
        <taxon>Bacillati</taxon>
        <taxon>Bacillota</taxon>
        <taxon>Erysipelotrichia</taxon>
        <taxon>Erysipelotrichales</taxon>
        <taxon>Erysipelotrichaceae</taxon>
        <taxon>Faecalicoccus</taxon>
    </lineage>
</organism>
<dbReference type="InterPro" id="IPR016169">
    <property type="entry name" value="FAD-bd_PCMH_sub2"/>
</dbReference>
<dbReference type="SUPFAM" id="SSF56176">
    <property type="entry name" value="FAD-binding/transporter-associated domain-like"/>
    <property type="match status" value="1"/>
</dbReference>
<dbReference type="EMBL" id="JACHHD010000012">
    <property type="protein sequence ID" value="MBB5185230.1"/>
    <property type="molecule type" value="Genomic_DNA"/>
</dbReference>
<evidence type="ECO:0000256" key="8">
    <source>
        <dbReference type="ARBA" id="ARBA00023136"/>
    </source>
</evidence>
<dbReference type="Proteomes" id="UP000521313">
    <property type="component" value="Unassembled WGS sequence"/>
</dbReference>
<dbReference type="InterPro" id="IPR046342">
    <property type="entry name" value="CBS_dom_sf"/>
</dbReference>
<evidence type="ECO:0000256" key="2">
    <source>
        <dbReference type="ARBA" id="ARBA00006337"/>
    </source>
</evidence>
<evidence type="ECO:0000256" key="4">
    <source>
        <dbReference type="ARBA" id="ARBA00022692"/>
    </source>
</evidence>
<comment type="similarity">
    <text evidence="2">Belongs to the UPF0053 family.</text>
</comment>